<comment type="caution">
    <text evidence="1">The sequence shown here is derived from an EMBL/GenBank/DDBJ whole genome shotgun (WGS) entry which is preliminary data.</text>
</comment>
<accession>A0A0F9R3Z1</accession>
<proteinExistence type="predicted"/>
<sequence length="125" mass="14829">MTKKQVAFARKKLQFYFKKWEWLVTHYGWKFDVFYCDNYHDMPRSAGEDTAMITYAKFRYLKGEIYVNLEICSKEDKEALEEMAVHELTHMLLSPVGEDALDDQLEYTTTTISRIFLGTFQSRGE</sequence>
<protein>
    <recommendedName>
        <fullName evidence="2">SprT-like domain-containing protein</fullName>
    </recommendedName>
</protein>
<dbReference type="EMBL" id="LAZR01001165">
    <property type="protein sequence ID" value="KKN49504.1"/>
    <property type="molecule type" value="Genomic_DNA"/>
</dbReference>
<dbReference type="AlphaFoldDB" id="A0A0F9R3Z1"/>
<evidence type="ECO:0008006" key="2">
    <source>
        <dbReference type="Google" id="ProtNLM"/>
    </source>
</evidence>
<gene>
    <name evidence="1" type="ORF">LCGC14_0642110</name>
</gene>
<evidence type="ECO:0000313" key="1">
    <source>
        <dbReference type="EMBL" id="KKN49504.1"/>
    </source>
</evidence>
<name>A0A0F9R3Z1_9ZZZZ</name>
<organism evidence="1">
    <name type="scientific">marine sediment metagenome</name>
    <dbReference type="NCBI Taxonomy" id="412755"/>
    <lineage>
        <taxon>unclassified sequences</taxon>
        <taxon>metagenomes</taxon>
        <taxon>ecological metagenomes</taxon>
    </lineage>
</organism>
<reference evidence="1" key="1">
    <citation type="journal article" date="2015" name="Nature">
        <title>Complex archaea that bridge the gap between prokaryotes and eukaryotes.</title>
        <authorList>
            <person name="Spang A."/>
            <person name="Saw J.H."/>
            <person name="Jorgensen S.L."/>
            <person name="Zaremba-Niedzwiedzka K."/>
            <person name="Martijn J."/>
            <person name="Lind A.E."/>
            <person name="van Eijk R."/>
            <person name="Schleper C."/>
            <person name="Guy L."/>
            <person name="Ettema T.J."/>
        </authorList>
    </citation>
    <scope>NUCLEOTIDE SEQUENCE</scope>
</reference>